<protein>
    <submittedName>
        <fullName evidence="1">Uncharacterized protein</fullName>
    </submittedName>
</protein>
<organism evidence="1 2">
    <name type="scientific">Gossypium stocksii</name>
    <dbReference type="NCBI Taxonomy" id="47602"/>
    <lineage>
        <taxon>Eukaryota</taxon>
        <taxon>Viridiplantae</taxon>
        <taxon>Streptophyta</taxon>
        <taxon>Embryophyta</taxon>
        <taxon>Tracheophyta</taxon>
        <taxon>Spermatophyta</taxon>
        <taxon>Magnoliopsida</taxon>
        <taxon>eudicotyledons</taxon>
        <taxon>Gunneridae</taxon>
        <taxon>Pentapetalae</taxon>
        <taxon>rosids</taxon>
        <taxon>malvids</taxon>
        <taxon>Malvales</taxon>
        <taxon>Malvaceae</taxon>
        <taxon>Malvoideae</taxon>
        <taxon>Gossypium</taxon>
    </lineage>
</organism>
<keyword evidence="2" id="KW-1185">Reference proteome</keyword>
<reference evidence="1 2" key="1">
    <citation type="journal article" date="2021" name="Plant Biotechnol. J.">
        <title>Multi-omics assisted identification of the key and species-specific regulatory components of drought-tolerant mechanisms in Gossypium stocksii.</title>
        <authorList>
            <person name="Yu D."/>
            <person name="Ke L."/>
            <person name="Zhang D."/>
            <person name="Wu Y."/>
            <person name="Sun Y."/>
            <person name="Mei J."/>
            <person name="Sun J."/>
            <person name="Sun Y."/>
        </authorList>
    </citation>
    <scope>NUCLEOTIDE SEQUENCE [LARGE SCALE GENOMIC DNA]</scope>
    <source>
        <strain evidence="2">cv. E1</strain>
        <tissue evidence="1">Leaf</tissue>
    </source>
</reference>
<name>A0A9D3VH28_9ROSI</name>
<comment type="caution">
    <text evidence="1">The sequence shown here is derived from an EMBL/GenBank/DDBJ whole genome shotgun (WGS) entry which is preliminary data.</text>
</comment>
<dbReference type="AlphaFoldDB" id="A0A9D3VH28"/>
<evidence type="ECO:0000313" key="1">
    <source>
        <dbReference type="EMBL" id="KAH1083240.1"/>
    </source>
</evidence>
<proteinExistence type="predicted"/>
<sequence>MTPTKKTYHYLWDQLNAMKADFATEEISIRARLLSLESSLKELKRVISGLKAKANLVNDVVNLVIKAIIDNDLNIDQATMVLIDEATKAFTEALNDTAAGNEGHQGSSSDNN</sequence>
<gene>
    <name evidence="1" type="ORF">J1N35_023001</name>
</gene>
<dbReference type="Proteomes" id="UP000828251">
    <property type="component" value="Unassembled WGS sequence"/>
</dbReference>
<dbReference type="EMBL" id="JAIQCV010000007">
    <property type="protein sequence ID" value="KAH1083240.1"/>
    <property type="molecule type" value="Genomic_DNA"/>
</dbReference>
<evidence type="ECO:0000313" key="2">
    <source>
        <dbReference type="Proteomes" id="UP000828251"/>
    </source>
</evidence>
<accession>A0A9D3VH28</accession>